<comment type="caution">
    <text evidence="2">The sequence shown here is derived from an EMBL/GenBank/DDBJ whole genome shotgun (WGS) entry which is preliminary data.</text>
</comment>
<dbReference type="Pfam" id="PF13700">
    <property type="entry name" value="DUF4158"/>
    <property type="match status" value="1"/>
</dbReference>
<dbReference type="AlphaFoldDB" id="A0A852WDC6"/>
<dbReference type="InterPro" id="IPR025296">
    <property type="entry name" value="DUF4158"/>
</dbReference>
<keyword evidence="3" id="KW-1185">Reference proteome</keyword>
<gene>
    <name evidence="2" type="ORF">HDA37_005715</name>
</gene>
<evidence type="ECO:0000313" key="2">
    <source>
        <dbReference type="EMBL" id="NYG05361.1"/>
    </source>
</evidence>
<dbReference type="Proteomes" id="UP000549695">
    <property type="component" value="Unassembled WGS sequence"/>
</dbReference>
<organism evidence="2 3">
    <name type="scientific">Pseudonocardia alni</name>
    <name type="common">Amycolata alni</name>
    <dbReference type="NCBI Taxonomy" id="33907"/>
    <lineage>
        <taxon>Bacteria</taxon>
        <taxon>Bacillati</taxon>
        <taxon>Actinomycetota</taxon>
        <taxon>Actinomycetes</taxon>
        <taxon>Pseudonocardiales</taxon>
        <taxon>Pseudonocardiaceae</taxon>
        <taxon>Pseudonocardia</taxon>
    </lineage>
</organism>
<sequence>MIGCVSSERICAGGPGSGTGDHALAWFLLVGAGVVEACVARVLELDELVEHFTLLADETALLRNKAGATRLGFALMLKFFVRAGRFPAGRSEFGDEVVQFVFGQVGVPASELGYYD</sequence>
<evidence type="ECO:0000313" key="3">
    <source>
        <dbReference type="Proteomes" id="UP000549695"/>
    </source>
</evidence>
<name>A0A852WDC6_PSEA5</name>
<reference evidence="2 3" key="1">
    <citation type="submission" date="2020-07" db="EMBL/GenBank/DDBJ databases">
        <title>Sequencing the genomes of 1000 actinobacteria strains.</title>
        <authorList>
            <person name="Klenk H.-P."/>
        </authorList>
    </citation>
    <scope>NUCLEOTIDE SEQUENCE [LARGE SCALE GENOMIC DNA]</scope>
    <source>
        <strain evidence="2 3">DSM 44749</strain>
    </source>
</reference>
<protein>
    <recommendedName>
        <fullName evidence="1">DUF4158 domain-containing protein</fullName>
    </recommendedName>
</protein>
<proteinExistence type="predicted"/>
<dbReference type="EMBL" id="JACCCZ010000002">
    <property type="protein sequence ID" value="NYG05361.1"/>
    <property type="molecule type" value="Genomic_DNA"/>
</dbReference>
<accession>A0A852WDC6</accession>
<evidence type="ECO:0000259" key="1">
    <source>
        <dbReference type="Pfam" id="PF13700"/>
    </source>
</evidence>
<feature type="domain" description="DUF4158" evidence="1">
    <location>
        <begin position="45"/>
        <end position="114"/>
    </location>
</feature>